<protein>
    <submittedName>
        <fullName evidence="3">Uncharacterized protein</fullName>
    </submittedName>
</protein>
<comment type="caution">
    <text evidence="3">The sequence shown here is derived from an EMBL/GenBank/DDBJ whole genome shotgun (WGS) entry which is preliminary data.</text>
</comment>
<sequence length="132" mass="15003">MMDSAYRKYHTVSTTRSRHSNTLTTRIAKQTTSKSFNLFRVKFSKKELICLMSMIGVVVLFIVTNLLWAGDIQKMERSIDALEADAKEHQVETDAMNEEIMKRTSADVLEQAAKEAGMVKDSSRIKEVPTNE</sequence>
<keyword evidence="4" id="KW-1185">Reference proteome</keyword>
<organism evidence="3 4">
    <name type="scientific">Dolosicoccus paucivorans</name>
    <dbReference type="NCBI Taxonomy" id="84521"/>
    <lineage>
        <taxon>Bacteria</taxon>
        <taxon>Bacillati</taxon>
        <taxon>Bacillota</taxon>
        <taxon>Bacilli</taxon>
        <taxon>Lactobacillales</taxon>
        <taxon>Aerococcaceae</taxon>
        <taxon>Dolosicoccus</taxon>
    </lineage>
</organism>
<keyword evidence="2" id="KW-0472">Membrane</keyword>
<reference evidence="3 4" key="1">
    <citation type="submission" date="2017-09" db="EMBL/GenBank/DDBJ databases">
        <title>Bacterial strain isolated from the female urinary microbiota.</title>
        <authorList>
            <person name="Thomas-White K."/>
            <person name="Kumar N."/>
            <person name="Forster S."/>
            <person name="Putonti C."/>
            <person name="Lawley T."/>
            <person name="Wolfe A.J."/>
        </authorList>
    </citation>
    <scope>NUCLEOTIDE SEQUENCE [LARGE SCALE GENOMIC DNA]</scope>
    <source>
        <strain evidence="3 4">UMB0852</strain>
    </source>
</reference>
<dbReference type="RefSeq" id="WP_102227436.1">
    <property type="nucleotide sequence ID" value="NZ_PNHE01000005.1"/>
</dbReference>
<proteinExistence type="predicted"/>
<evidence type="ECO:0000313" key="3">
    <source>
        <dbReference type="EMBL" id="PMC58880.1"/>
    </source>
</evidence>
<evidence type="ECO:0000256" key="1">
    <source>
        <dbReference type="SAM" id="Coils"/>
    </source>
</evidence>
<evidence type="ECO:0000256" key="2">
    <source>
        <dbReference type="SAM" id="Phobius"/>
    </source>
</evidence>
<keyword evidence="2" id="KW-1133">Transmembrane helix</keyword>
<keyword evidence="2" id="KW-0812">Transmembrane</keyword>
<feature type="coiled-coil region" evidence="1">
    <location>
        <begin position="72"/>
        <end position="99"/>
    </location>
</feature>
<feature type="transmembrane region" description="Helical" evidence="2">
    <location>
        <begin position="48"/>
        <end position="68"/>
    </location>
</feature>
<keyword evidence="1" id="KW-0175">Coiled coil</keyword>
<accession>A0A2N6SP95</accession>
<evidence type="ECO:0000313" key="4">
    <source>
        <dbReference type="Proteomes" id="UP000235682"/>
    </source>
</evidence>
<dbReference type="Proteomes" id="UP000235682">
    <property type="component" value="Unassembled WGS sequence"/>
</dbReference>
<dbReference type="STRING" id="84521.SAMN04487994_10187"/>
<gene>
    <name evidence="3" type="ORF">CJ205_02185</name>
</gene>
<dbReference type="EMBL" id="PNHE01000005">
    <property type="protein sequence ID" value="PMC58880.1"/>
    <property type="molecule type" value="Genomic_DNA"/>
</dbReference>
<name>A0A2N6SP95_9LACT</name>
<dbReference type="AlphaFoldDB" id="A0A2N6SP95"/>